<evidence type="ECO:0000256" key="3">
    <source>
        <dbReference type="ARBA" id="ARBA00022962"/>
    </source>
</evidence>
<evidence type="ECO:0000313" key="8">
    <source>
        <dbReference type="Proteomes" id="UP000183255"/>
    </source>
</evidence>
<dbReference type="Proteomes" id="UP000183255">
    <property type="component" value="Unassembled WGS sequence"/>
</dbReference>
<dbReference type="InterPro" id="IPR033949">
    <property type="entry name" value="CobQ_GATase1"/>
</dbReference>
<keyword evidence="2 4" id="KW-0169">Cobalamin biosynthesis</keyword>
<dbReference type="InterPro" id="IPR047045">
    <property type="entry name" value="CobQ_N"/>
</dbReference>
<feature type="domain" description="CobB/CobQ-like glutamine amidotransferase" evidence="6">
    <location>
        <begin position="252"/>
        <end position="440"/>
    </location>
</feature>
<dbReference type="HAMAP" id="MF_00028">
    <property type="entry name" value="CobQ"/>
    <property type="match status" value="1"/>
</dbReference>
<dbReference type="PROSITE" id="PS51274">
    <property type="entry name" value="GATASE_COBBQ"/>
    <property type="match status" value="1"/>
</dbReference>
<accession>A0A1G8MZZ0</accession>
<evidence type="ECO:0000256" key="4">
    <source>
        <dbReference type="HAMAP-Rule" id="MF_00028"/>
    </source>
</evidence>
<dbReference type="GO" id="GO:0003824">
    <property type="term" value="F:catalytic activity"/>
    <property type="evidence" value="ECO:0007669"/>
    <property type="project" value="InterPro"/>
</dbReference>
<dbReference type="InterPro" id="IPR002586">
    <property type="entry name" value="CobQ/CobB/MinD/ParA_Nub-bd_dom"/>
</dbReference>
<name>A0A1G8MZZ0_9CLOT</name>
<dbReference type="PANTHER" id="PTHR21343:SF1">
    <property type="entry name" value="COBYRIC ACID SYNTHASE"/>
    <property type="match status" value="1"/>
</dbReference>
<dbReference type="GO" id="GO:0015420">
    <property type="term" value="F:ABC-type vitamin B12 transporter activity"/>
    <property type="evidence" value="ECO:0007669"/>
    <property type="project" value="UniProtKB-UniRule"/>
</dbReference>
<comment type="pathway">
    <text evidence="1 4">Cofactor biosynthesis; adenosylcobalamin biosynthesis.</text>
</comment>
<evidence type="ECO:0000313" key="7">
    <source>
        <dbReference type="EMBL" id="SDI73561.1"/>
    </source>
</evidence>
<dbReference type="NCBIfam" id="TIGR00313">
    <property type="entry name" value="cobQ"/>
    <property type="match status" value="1"/>
</dbReference>
<dbReference type="Gene3D" id="3.40.50.300">
    <property type="entry name" value="P-loop containing nucleotide triphosphate hydrolases"/>
    <property type="match status" value="1"/>
</dbReference>
<feature type="active site" evidence="4">
    <location>
        <position position="433"/>
    </location>
</feature>
<dbReference type="InterPro" id="IPR004459">
    <property type="entry name" value="CobQ_synth"/>
</dbReference>
<dbReference type="NCBIfam" id="NF001989">
    <property type="entry name" value="PRK00784.1"/>
    <property type="match status" value="1"/>
</dbReference>
<dbReference type="Pfam" id="PF07685">
    <property type="entry name" value="GATase_3"/>
    <property type="match status" value="1"/>
</dbReference>
<organism evidence="7 8">
    <name type="scientific">Proteiniclasticum ruminis</name>
    <dbReference type="NCBI Taxonomy" id="398199"/>
    <lineage>
        <taxon>Bacteria</taxon>
        <taxon>Bacillati</taxon>
        <taxon>Bacillota</taxon>
        <taxon>Clostridia</taxon>
        <taxon>Eubacteriales</taxon>
        <taxon>Clostridiaceae</taxon>
        <taxon>Proteiniclasticum</taxon>
    </lineage>
</organism>
<protein>
    <recommendedName>
        <fullName evidence="4">Cobyric acid synthase</fullName>
    </recommendedName>
</protein>
<evidence type="ECO:0000256" key="1">
    <source>
        <dbReference type="ARBA" id="ARBA00004953"/>
    </source>
</evidence>
<dbReference type="Gene3D" id="3.40.50.880">
    <property type="match status" value="1"/>
</dbReference>
<dbReference type="InterPro" id="IPR029062">
    <property type="entry name" value="Class_I_gatase-like"/>
</dbReference>
<dbReference type="EMBL" id="FNDZ01000004">
    <property type="protein sequence ID" value="SDI73561.1"/>
    <property type="molecule type" value="Genomic_DNA"/>
</dbReference>
<evidence type="ECO:0000259" key="6">
    <source>
        <dbReference type="Pfam" id="PF07685"/>
    </source>
</evidence>
<comment type="similarity">
    <text evidence="4">Belongs to the CobB/CobQ family. CobQ subfamily.</text>
</comment>
<dbReference type="CDD" id="cd05389">
    <property type="entry name" value="CobQ_N"/>
    <property type="match status" value="1"/>
</dbReference>
<evidence type="ECO:0000256" key="2">
    <source>
        <dbReference type="ARBA" id="ARBA00022573"/>
    </source>
</evidence>
<dbReference type="Pfam" id="PF01656">
    <property type="entry name" value="CbiA"/>
    <property type="match status" value="1"/>
</dbReference>
<sequence>MRKKIMLVGTASSVGKSTLCAGLCRILEEDGLKPAPFKAQNMSLNSGVTPEGLEMGRAQILQAVAAKVVPDVKMNPVLLKPTSSEGSQVVLLGKVYGEVGGENYISMKEELSVKVLQAYGELEKEYDTIVIEGAGSAAEINLRKNDFVNMGLARMVDAPVLLVVDIDKGGAFASIYGTVMLMPEEERKHVKGIIINKFRGTRALLKPGIDEIEKLVGIPVLGVVPYLPLNLPEEDSLMEDPGAERKTKADITVGVIRLPHISNYTDVQPLLLYEDVQVRFLSLEDSLEGMDLVILPGSKNTLSDLAVLRAAKMDEKILKAHEKGAVIFGICGGYQMLGESLEDPHQVESSLLESRGLELIPMKTILEKSKKTTLVEGVCLPLACPVKGYEIHMGRSLFHKDMQRPFLKLGEQGAVSEEGYYHEGERIIGTYLHGIFDNSGFTRKLLNVIRKSKGMEEISEVPKDYWEEIDKELSRLADTLRDTLDMEAIYEILHEHPRG</sequence>
<proteinExistence type="inferred from homology"/>
<feature type="active site" description="Nucleophile" evidence="4">
    <location>
        <position position="331"/>
    </location>
</feature>
<reference evidence="7 8" key="1">
    <citation type="submission" date="2016-10" db="EMBL/GenBank/DDBJ databases">
        <authorList>
            <person name="de Groot N.N."/>
        </authorList>
    </citation>
    <scope>NUCLEOTIDE SEQUENCE [LARGE SCALE GENOMIC DNA]</scope>
    <source>
        <strain evidence="7 8">CGMCC 1.5058</strain>
    </source>
</reference>
<dbReference type="RefSeq" id="WP_031576275.1">
    <property type="nucleotide sequence ID" value="NZ_FNDZ01000004.1"/>
</dbReference>
<feature type="domain" description="CobQ/CobB/MinD/ParA nucleotide binding" evidence="5">
    <location>
        <begin position="5"/>
        <end position="227"/>
    </location>
</feature>
<dbReference type="SUPFAM" id="SSF52317">
    <property type="entry name" value="Class I glutamine amidotransferase-like"/>
    <property type="match status" value="1"/>
</dbReference>
<dbReference type="UniPathway" id="UPA00148"/>
<dbReference type="SUPFAM" id="SSF52540">
    <property type="entry name" value="P-loop containing nucleoside triphosphate hydrolases"/>
    <property type="match status" value="1"/>
</dbReference>
<dbReference type="CDD" id="cd01750">
    <property type="entry name" value="GATase1_CobQ"/>
    <property type="match status" value="1"/>
</dbReference>
<evidence type="ECO:0000259" key="5">
    <source>
        <dbReference type="Pfam" id="PF01656"/>
    </source>
</evidence>
<dbReference type="AlphaFoldDB" id="A0A1G8MZZ0"/>
<dbReference type="GO" id="GO:0009236">
    <property type="term" value="P:cobalamin biosynthetic process"/>
    <property type="evidence" value="ECO:0007669"/>
    <property type="project" value="UniProtKB-UniRule"/>
</dbReference>
<keyword evidence="3 4" id="KW-0315">Glutamine amidotransferase</keyword>
<gene>
    <name evidence="4" type="primary">cobQ</name>
    <name evidence="7" type="ORF">SAMN05421804_10454</name>
</gene>
<comment type="function">
    <text evidence="4">Catalyzes amidations at positions B, D, E, and G on adenosylcobyrinic A,C-diamide. NH(2) groups are provided by glutamine, and one molecule of ATP is hydrogenolyzed for each amidation.</text>
</comment>
<dbReference type="PANTHER" id="PTHR21343">
    <property type="entry name" value="DETHIOBIOTIN SYNTHETASE"/>
    <property type="match status" value="1"/>
</dbReference>
<dbReference type="InterPro" id="IPR027417">
    <property type="entry name" value="P-loop_NTPase"/>
</dbReference>
<dbReference type="InterPro" id="IPR011698">
    <property type="entry name" value="GATase_3"/>
</dbReference>